<dbReference type="Proteomes" id="UP000238034">
    <property type="component" value="Unassembled WGS sequence"/>
</dbReference>
<dbReference type="GO" id="GO:0044205">
    <property type="term" value="P:'de novo' UMP biosynthetic process"/>
    <property type="evidence" value="ECO:0007669"/>
    <property type="project" value="UniProtKB-UniPathway"/>
</dbReference>
<dbReference type="UniPathway" id="UPA00070">
    <property type="reaction ID" value="UER00120"/>
</dbReference>
<keyword evidence="4" id="KW-0665">Pyrimidine biosynthesis</keyword>
<dbReference type="Gene3D" id="3.20.20.70">
    <property type="entry name" value="Aldolase class I"/>
    <property type="match status" value="1"/>
</dbReference>
<dbReference type="PANTHER" id="PTHR43375:SF1">
    <property type="entry name" value="OROTIDINE 5'-PHOSPHATE DECARBOXYLASE"/>
    <property type="match status" value="1"/>
</dbReference>
<dbReference type="NCBIfam" id="TIGR02127">
    <property type="entry name" value="pyrF_sub2"/>
    <property type="match status" value="1"/>
</dbReference>
<dbReference type="AlphaFoldDB" id="A0A2T0UC13"/>
<evidence type="ECO:0000256" key="1">
    <source>
        <dbReference type="ARBA" id="ARBA00004861"/>
    </source>
</evidence>
<evidence type="ECO:0000256" key="2">
    <source>
        <dbReference type="ARBA" id="ARBA00008847"/>
    </source>
</evidence>
<organism evidence="9 10">
    <name type="scientific">Arcticibacter pallidicorallinus</name>
    <dbReference type="NCBI Taxonomy" id="1259464"/>
    <lineage>
        <taxon>Bacteria</taxon>
        <taxon>Pseudomonadati</taxon>
        <taxon>Bacteroidota</taxon>
        <taxon>Sphingobacteriia</taxon>
        <taxon>Sphingobacteriales</taxon>
        <taxon>Sphingobacteriaceae</taxon>
        <taxon>Arcticibacter</taxon>
    </lineage>
</organism>
<dbReference type="InterPro" id="IPR011060">
    <property type="entry name" value="RibuloseP-bd_barrel"/>
</dbReference>
<comment type="caution">
    <text evidence="9">The sequence shown here is derived from an EMBL/GenBank/DDBJ whole genome shotgun (WGS) entry which is preliminary data.</text>
</comment>
<dbReference type="InterPro" id="IPR011995">
    <property type="entry name" value="OMPdecase_type-2"/>
</dbReference>
<comment type="pathway">
    <text evidence="1">Pyrimidine metabolism; UMP biosynthesis via de novo pathway; UMP from orotate: step 2/2.</text>
</comment>
<evidence type="ECO:0000256" key="7">
    <source>
        <dbReference type="NCBIfam" id="TIGR02127"/>
    </source>
</evidence>
<gene>
    <name evidence="9" type="ORF">B0I27_101447</name>
</gene>
<keyword evidence="5" id="KW-0456">Lyase</keyword>
<dbReference type="InterPro" id="IPR013785">
    <property type="entry name" value="Aldolase_TIM"/>
</dbReference>
<evidence type="ECO:0000256" key="3">
    <source>
        <dbReference type="ARBA" id="ARBA00022793"/>
    </source>
</evidence>
<dbReference type="GO" id="GO:0004590">
    <property type="term" value="F:orotidine-5'-phosphate decarboxylase activity"/>
    <property type="evidence" value="ECO:0007669"/>
    <property type="project" value="UniProtKB-UniRule"/>
</dbReference>
<evidence type="ECO:0000313" key="10">
    <source>
        <dbReference type="Proteomes" id="UP000238034"/>
    </source>
</evidence>
<keyword evidence="3" id="KW-0210">Decarboxylase</keyword>
<protein>
    <recommendedName>
        <fullName evidence="7">Orotidine-5'-phosphate decarboxylase</fullName>
        <ecNumber evidence="7">4.1.1.23</ecNumber>
    </recommendedName>
</protein>
<evidence type="ECO:0000313" key="9">
    <source>
        <dbReference type="EMBL" id="PRY55476.1"/>
    </source>
</evidence>
<dbReference type="PANTHER" id="PTHR43375">
    <property type="entry name" value="OROTIDINE 5'-PHOSPHATE DECARBOXYLASE"/>
    <property type="match status" value="1"/>
</dbReference>
<dbReference type="GO" id="GO:0006207">
    <property type="term" value="P:'de novo' pyrimidine nucleobase biosynthetic process"/>
    <property type="evidence" value="ECO:0007669"/>
    <property type="project" value="InterPro"/>
</dbReference>
<evidence type="ECO:0000259" key="8">
    <source>
        <dbReference type="SMART" id="SM00934"/>
    </source>
</evidence>
<dbReference type="EMBL" id="PVTH01000001">
    <property type="protein sequence ID" value="PRY55476.1"/>
    <property type="molecule type" value="Genomic_DNA"/>
</dbReference>
<dbReference type="SUPFAM" id="SSF51366">
    <property type="entry name" value="Ribulose-phoshate binding barrel"/>
    <property type="match status" value="1"/>
</dbReference>
<dbReference type="SMART" id="SM00934">
    <property type="entry name" value="OMPdecase"/>
    <property type="match status" value="1"/>
</dbReference>
<proteinExistence type="inferred from homology"/>
<comment type="similarity">
    <text evidence="2">Belongs to the OMP decarboxylase family. Type 2 subfamily.</text>
</comment>
<evidence type="ECO:0000256" key="4">
    <source>
        <dbReference type="ARBA" id="ARBA00022975"/>
    </source>
</evidence>
<reference evidence="9 10" key="1">
    <citation type="submission" date="2018-03" db="EMBL/GenBank/DDBJ databases">
        <title>Genomic Encyclopedia of Type Strains, Phase III (KMG-III): the genomes of soil and plant-associated and newly described type strains.</title>
        <authorList>
            <person name="Whitman W."/>
        </authorList>
    </citation>
    <scope>NUCLEOTIDE SEQUENCE [LARGE SCALE GENOMIC DNA]</scope>
    <source>
        <strain evidence="9 10">CGMCC 1.9313</strain>
    </source>
</reference>
<feature type="domain" description="Orotidine 5'-phosphate decarboxylase" evidence="8">
    <location>
        <begin position="25"/>
        <end position="265"/>
    </location>
</feature>
<name>A0A2T0UC13_9SPHI</name>
<dbReference type="Pfam" id="PF00215">
    <property type="entry name" value="OMPdecase"/>
    <property type="match status" value="1"/>
</dbReference>
<dbReference type="InterPro" id="IPR001754">
    <property type="entry name" value="OMPdeCOase_dom"/>
</dbReference>
<keyword evidence="10" id="KW-1185">Reference proteome</keyword>
<sequence length="283" mass="31578">MVTLKLIITMNRKELIEQIRTKKSFLCIGLDTDITKIPKYLLDTEDPVYEFNKQIIEATKEYCVSYKINTAFYESRGLAGWQSLIRTWNELPKDTFSIADAKRGDIGNTSEMYAKAFFQAESSGMSFDSVTVAPYMGADSVKPFLKFENKWAIVLGLTSNEGSKDFQFLPVAEETMLFERVIQTVSGWGTNDNIMFVVGATRGESFLTIRKHAPDHFLLVPGVGAQGGNLQDVCKYGMNKDCGLLINSSRAVIYASSGEDFAEAAAAEARKVQNEMKLILESM</sequence>
<comment type="catalytic activity">
    <reaction evidence="6">
        <text>orotidine 5'-phosphate + H(+) = UMP + CO2</text>
        <dbReference type="Rhea" id="RHEA:11596"/>
        <dbReference type="ChEBI" id="CHEBI:15378"/>
        <dbReference type="ChEBI" id="CHEBI:16526"/>
        <dbReference type="ChEBI" id="CHEBI:57538"/>
        <dbReference type="ChEBI" id="CHEBI:57865"/>
        <dbReference type="EC" id="4.1.1.23"/>
    </reaction>
</comment>
<accession>A0A2T0UC13</accession>
<dbReference type="EC" id="4.1.1.23" evidence="7"/>
<dbReference type="CDD" id="cd04725">
    <property type="entry name" value="OMP_decarboxylase_like"/>
    <property type="match status" value="1"/>
</dbReference>
<evidence type="ECO:0000256" key="6">
    <source>
        <dbReference type="ARBA" id="ARBA00049157"/>
    </source>
</evidence>
<evidence type="ECO:0000256" key="5">
    <source>
        <dbReference type="ARBA" id="ARBA00023239"/>
    </source>
</evidence>